<proteinExistence type="predicted"/>
<accession>A0A2I0ITP4</accession>
<feature type="region of interest" description="Disordered" evidence="1">
    <location>
        <begin position="211"/>
        <end position="259"/>
    </location>
</feature>
<sequence length="259" mass="27626">MHVRGARCTGCAAGVHGRRAGARGAQLACAGARGARGRGFARGARSCARGRAAVHACARLDSRACGYGLDIFLRGCKLHGENDKEMRMNVDRAILMKKSQEALMSIECYLQPLQDILAKRGQGSRSVDDYTNEFYQLVPRNELQETKDQLVARYIGGLRVQLQDTVNLFNPVNVSSTHQRALIIEKQQKQAGSGVFSGGVAIAGTGGAVRAGGSSVVPGRPMRPANIGSSSSGAKCFKSGEPGHQQSECKKGEKKGYVY</sequence>
<evidence type="ECO:0008006" key="4">
    <source>
        <dbReference type="Google" id="ProtNLM"/>
    </source>
</evidence>
<dbReference type="STRING" id="22663.A0A2I0ITP4"/>
<evidence type="ECO:0000256" key="1">
    <source>
        <dbReference type="SAM" id="MobiDB-lite"/>
    </source>
</evidence>
<name>A0A2I0ITP4_PUNGR</name>
<evidence type="ECO:0000313" key="3">
    <source>
        <dbReference type="Proteomes" id="UP000233551"/>
    </source>
</evidence>
<dbReference type="EMBL" id="PGOL01002562">
    <property type="protein sequence ID" value="PKI47000.1"/>
    <property type="molecule type" value="Genomic_DNA"/>
</dbReference>
<evidence type="ECO:0000313" key="2">
    <source>
        <dbReference type="EMBL" id="PKI47000.1"/>
    </source>
</evidence>
<gene>
    <name evidence="2" type="ORF">CRG98_032625</name>
</gene>
<reference evidence="2 3" key="1">
    <citation type="submission" date="2017-11" db="EMBL/GenBank/DDBJ databases">
        <title>De-novo sequencing of pomegranate (Punica granatum L.) genome.</title>
        <authorList>
            <person name="Akparov Z."/>
            <person name="Amiraslanov A."/>
            <person name="Hajiyeva S."/>
            <person name="Abbasov M."/>
            <person name="Kaur K."/>
            <person name="Hamwieh A."/>
            <person name="Solovyev V."/>
            <person name="Salamov A."/>
            <person name="Braich B."/>
            <person name="Kosarev P."/>
            <person name="Mahmoud A."/>
            <person name="Hajiyev E."/>
            <person name="Babayeva S."/>
            <person name="Izzatullayeva V."/>
            <person name="Mammadov A."/>
            <person name="Mammadov A."/>
            <person name="Sharifova S."/>
            <person name="Ojaghi J."/>
            <person name="Eynullazada K."/>
            <person name="Bayramov B."/>
            <person name="Abdulazimova A."/>
            <person name="Shahmuradov I."/>
        </authorList>
    </citation>
    <scope>NUCLEOTIDE SEQUENCE [LARGE SCALE GENOMIC DNA]</scope>
    <source>
        <strain evidence="3">cv. AG2017</strain>
        <tissue evidence="2">Leaf</tissue>
    </source>
</reference>
<feature type="compositionally biased region" description="Basic and acidic residues" evidence="1">
    <location>
        <begin position="247"/>
        <end position="259"/>
    </location>
</feature>
<dbReference type="AlphaFoldDB" id="A0A2I0ITP4"/>
<protein>
    <recommendedName>
        <fullName evidence="4">Retrotransposon gag domain-containing protein</fullName>
    </recommendedName>
</protein>
<keyword evidence="3" id="KW-1185">Reference proteome</keyword>
<dbReference type="Proteomes" id="UP000233551">
    <property type="component" value="Unassembled WGS sequence"/>
</dbReference>
<organism evidence="2 3">
    <name type="scientific">Punica granatum</name>
    <name type="common">Pomegranate</name>
    <dbReference type="NCBI Taxonomy" id="22663"/>
    <lineage>
        <taxon>Eukaryota</taxon>
        <taxon>Viridiplantae</taxon>
        <taxon>Streptophyta</taxon>
        <taxon>Embryophyta</taxon>
        <taxon>Tracheophyta</taxon>
        <taxon>Spermatophyta</taxon>
        <taxon>Magnoliopsida</taxon>
        <taxon>eudicotyledons</taxon>
        <taxon>Gunneridae</taxon>
        <taxon>Pentapetalae</taxon>
        <taxon>rosids</taxon>
        <taxon>malvids</taxon>
        <taxon>Myrtales</taxon>
        <taxon>Lythraceae</taxon>
        <taxon>Punica</taxon>
    </lineage>
</organism>
<comment type="caution">
    <text evidence="2">The sequence shown here is derived from an EMBL/GenBank/DDBJ whole genome shotgun (WGS) entry which is preliminary data.</text>
</comment>